<accession>A0A8S9U539</accession>
<dbReference type="Proteomes" id="UP000704712">
    <property type="component" value="Unassembled WGS sequence"/>
</dbReference>
<organism evidence="2 3">
    <name type="scientific">Phytophthora infestans</name>
    <name type="common">Potato late blight agent</name>
    <name type="synonym">Botrytis infestans</name>
    <dbReference type="NCBI Taxonomy" id="4787"/>
    <lineage>
        <taxon>Eukaryota</taxon>
        <taxon>Sar</taxon>
        <taxon>Stramenopiles</taxon>
        <taxon>Oomycota</taxon>
        <taxon>Peronosporomycetes</taxon>
        <taxon>Peronosporales</taxon>
        <taxon>Peronosporaceae</taxon>
        <taxon>Phytophthora</taxon>
    </lineage>
</organism>
<feature type="region of interest" description="Disordered" evidence="1">
    <location>
        <begin position="18"/>
        <end position="117"/>
    </location>
</feature>
<comment type="caution">
    <text evidence="2">The sequence shown here is derived from an EMBL/GenBank/DDBJ whole genome shotgun (WGS) entry which is preliminary data.</text>
</comment>
<evidence type="ECO:0000313" key="2">
    <source>
        <dbReference type="EMBL" id="KAF4134772.1"/>
    </source>
</evidence>
<dbReference type="AlphaFoldDB" id="A0A8S9U539"/>
<feature type="compositionally biased region" description="Basic residues" evidence="1">
    <location>
        <begin position="94"/>
        <end position="117"/>
    </location>
</feature>
<name>A0A8S9U539_PHYIN</name>
<proteinExistence type="predicted"/>
<gene>
    <name evidence="2" type="ORF">GN958_ATG16028</name>
</gene>
<evidence type="ECO:0000256" key="1">
    <source>
        <dbReference type="SAM" id="MobiDB-lite"/>
    </source>
</evidence>
<dbReference type="EMBL" id="JAACNO010002256">
    <property type="protein sequence ID" value="KAF4134772.1"/>
    <property type="molecule type" value="Genomic_DNA"/>
</dbReference>
<feature type="compositionally biased region" description="Polar residues" evidence="1">
    <location>
        <begin position="31"/>
        <end position="40"/>
    </location>
</feature>
<protein>
    <submittedName>
        <fullName evidence="2">Uncharacterized protein</fullName>
    </submittedName>
</protein>
<evidence type="ECO:0000313" key="3">
    <source>
        <dbReference type="Proteomes" id="UP000704712"/>
    </source>
</evidence>
<sequence length="149" mass="16535">MPRRVSVEITAHLVVPESDSDSVESVVNAATPPSTSTVTVERSIALRPSPSHTGGRLESEDPAEDTAQPVESPEEMLDPQQYLTAIPTRLDRSKVRHQAKKRSTQWHVPRSRKKRHMARCAITRSGANVYHASNITAKKTKDFLSLPFV</sequence>
<reference evidence="2" key="1">
    <citation type="submission" date="2020-03" db="EMBL/GenBank/DDBJ databases">
        <title>Hybrid Assembly of Korean Phytophthora infestans isolates.</title>
        <authorList>
            <person name="Prokchorchik M."/>
            <person name="Lee Y."/>
            <person name="Seo J."/>
            <person name="Cho J.-H."/>
            <person name="Park Y.-E."/>
            <person name="Jang D.-C."/>
            <person name="Im J.-S."/>
            <person name="Choi J.-G."/>
            <person name="Park H.-J."/>
            <person name="Lee G.-B."/>
            <person name="Lee Y.-G."/>
            <person name="Hong S.-Y."/>
            <person name="Cho K."/>
            <person name="Sohn K.H."/>
        </authorList>
    </citation>
    <scope>NUCLEOTIDE SEQUENCE</scope>
    <source>
        <strain evidence="2">KR_2_A2</strain>
    </source>
</reference>